<accession>A0AAU9UEZ5</accession>
<dbReference type="EMBL" id="CAKOGL010000015">
    <property type="protein sequence ID" value="CAH2095345.1"/>
    <property type="molecule type" value="Genomic_DNA"/>
</dbReference>
<evidence type="ECO:0000313" key="4">
    <source>
        <dbReference type="Proteomes" id="UP001153954"/>
    </source>
</evidence>
<dbReference type="CDD" id="cd01647">
    <property type="entry name" value="RT_LTR"/>
    <property type="match status" value="1"/>
</dbReference>
<name>A0AAU9UEZ5_EUPED</name>
<dbReference type="InterPro" id="IPR043502">
    <property type="entry name" value="DNA/RNA_pol_sf"/>
</dbReference>
<evidence type="ECO:0000313" key="3">
    <source>
        <dbReference type="EMBL" id="CAH2095345.1"/>
    </source>
</evidence>
<dbReference type="Proteomes" id="UP001153954">
    <property type="component" value="Unassembled WGS sequence"/>
</dbReference>
<dbReference type="Pfam" id="PF00078">
    <property type="entry name" value="RVT_1"/>
    <property type="match status" value="1"/>
</dbReference>
<dbReference type="InterPro" id="IPR000477">
    <property type="entry name" value="RT_dom"/>
</dbReference>
<gene>
    <name evidence="3" type="ORF">EEDITHA_LOCUS10814</name>
</gene>
<comment type="caution">
    <text evidence="3">The sequence shown here is derived from an EMBL/GenBank/DDBJ whole genome shotgun (WGS) entry which is preliminary data.</text>
</comment>
<evidence type="ECO:0000256" key="1">
    <source>
        <dbReference type="SAM" id="MobiDB-lite"/>
    </source>
</evidence>
<dbReference type="InterPro" id="IPR051320">
    <property type="entry name" value="Viral_Replic_Matur_Polypro"/>
</dbReference>
<evidence type="ECO:0000259" key="2">
    <source>
        <dbReference type="PROSITE" id="PS50878"/>
    </source>
</evidence>
<protein>
    <recommendedName>
        <fullName evidence="2">Reverse transcriptase domain-containing protein</fullName>
    </recommendedName>
</protein>
<feature type="region of interest" description="Disordered" evidence="1">
    <location>
        <begin position="265"/>
        <end position="290"/>
    </location>
</feature>
<dbReference type="PROSITE" id="PS50878">
    <property type="entry name" value="RT_POL"/>
    <property type="match status" value="1"/>
</dbReference>
<reference evidence="3" key="1">
    <citation type="submission" date="2022-03" db="EMBL/GenBank/DDBJ databases">
        <authorList>
            <person name="Tunstrom K."/>
        </authorList>
    </citation>
    <scope>NUCLEOTIDE SEQUENCE</scope>
</reference>
<dbReference type="AlphaFoldDB" id="A0AAU9UEZ5"/>
<sequence length="290" mass="33519">MPFGLVNAPAIFQRTMNKILVEAEIEYALVYMDDILIPSKDVDVGMIRLREVLDLLKKGALTLKMSKCNFFLDKIDFLGFEVSANGMRPERPVLALYDPLAETQLHTDASKHGLAGILLQRNVNDVFQLFHISAERLPLKNRITIREEASERIETQQLKDADRFNKRRKRSRKYKVEGLVRIVRQVPHDGQSQKLVVRYQGPYRVIKVLEHDRYVVEDAPLSRKSGRRYEGIVAVDKMQPWMSFDRNFDDSTDDEVSYQRIISSNNNDDNVHNVDDINRDDNVNNASTDI</sequence>
<dbReference type="SUPFAM" id="SSF56672">
    <property type="entry name" value="DNA/RNA polymerases"/>
    <property type="match status" value="1"/>
</dbReference>
<dbReference type="PANTHER" id="PTHR33064">
    <property type="entry name" value="POL PROTEIN"/>
    <property type="match status" value="1"/>
</dbReference>
<dbReference type="GO" id="GO:0071897">
    <property type="term" value="P:DNA biosynthetic process"/>
    <property type="evidence" value="ECO:0007669"/>
    <property type="project" value="UniProtKB-ARBA"/>
</dbReference>
<keyword evidence="4" id="KW-1185">Reference proteome</keyword>
<dbReference type="FunFam" id="3.30.70.270:FF:000003">
    <property type="entry name" value="Transposon Ty3-G Gag-Pol polyprotein"/>
    <property type="match status" value="1"/>
</dbReference>
<feature type="compositionally biased region" description="Basic and acidic residues" evidence="1">
    <location>
        <begin position="269"/>
        <end position="282"/>
    </location>
</feature>
<proteinExistence type="predicted"/>
<dbReference type="PANTHER" id="PTHR33064:SF37">
    <property type="entry name" value="RIBONUCLEASE H"/>
    <property type="match status" value="1"/>
</dbReference>
<dbReference type="Gene3D" id="3.30.70.270">
    <property type="match status" value="1"/>
</dbReference>
<organism evidence="3 4">
    <name type="scientific">Euphydryas editha</name>
    <name type="common">Edith's checkerspot</name>
    <dbReference type="NCBI Taxonomy" id="104508"/>
    <lineage>
        <taxon>Eukaryota</taxon>
        <taxon>Metazoa</taxon>
        <taxon>Ecdysozoa</taxon>
        <taxon>Arthropoda</taxon>
        <taxon>Hexapoda</taxon>
        <taxon>Insecta</taxon>
        <taxon>Pterygota</taxon>
        <taxon>Neoptera</taxon>
        <taxon>Endopterygota</taxon>
        <taxon>Lepidoptera</taxon>
        <taxon>Glossata</taxon>
        <taxon>Ditrysia</taxon>
        <taxon>Papilionoidea</taxon>
        <taxon>Nymphalidae</taxon>
        <taxon>Nymphalinae</taxon>
        <taxon>Euphydryas</taxon>
    </lineage>
</organism>
<dbReference type="InterPro" id="IPR043128">
    <property type="entry name" value="Rev_trsase/Diguanyl_cyclase"/>
</dbReference>
<feature type="domain" description="Reverse transcriptase" evidence="2">
    <location>
        <begin position="1"/>
        <end position="82"/>
    </location>
</feature>